<dbReference type="PROSITE" id="PS51353">
    <property type="entry name" value="ARSC"/>
    <property type="match status" value="1"/>
</dbReference>
<evidence type="ECO:0000313" key="5">
    <source>
        <dbReference type="Proteomes" id="UP000625735"/>
    </source>
</evidence>
<dbReference type="AlphaFoldDB" id="A0A917DC08"/>
<dbReference type="CDD" id="cd03034">
    <property type="entry name" value="ArsC_ArsC"/>
    <property type="match status" value="1"/>
</dbReference>
<evidence type="ECO:0000256" key="2">
    <source>
        <dbReference type="ARBA" id="ARBA00023002"/>
    </source>
</evidence>
<dbReference type="NCBIfam" id="TIGR00014">
    <property type="entry name" value="arsC"/>
    <property type="match status" value="1"/>
</dbReference>
<keyword evidence="5" id="KW-1185">Reference proteome</keyword>
<dbReference type="RefSeq" id="WP_188361773.1">
    <property type="nucleotide sequence ID" value="NZ_BMFG01000004.1"/>
</dbReference>
<dbReference type="SUPFAM" id="SSF52833">
    <property type="entry name" value="Thioredoxin-like"/>
    <property type="match status" value="1"/>
</dbReference>
<organism evidence="4 5">
    <name type="scientific">Flavobacterium orientale</name>
    <dbReference type="NCBI Taxonomy" id="1756020"/>
    <lineage>
        <taxon>Bacteria</taxon>
        <taxon>Pseudomonadati</taxon>
        <taxon>Bacteroidota</taxon>
        <taxon>Flavobacteriia</taxon>
        <taxon>Flavobacteriales</taxon>
        <taxon>Flavobacteriaceae</taxon>
        <taxon>Flavobacterium</taxon>
    </lineage>
</organism>
<dbReference type="Proteomes" id="UP000625735">
    <property type="component" value="Unassembled WGS sequence"/>
</dbReference>
<evidence type="ECO:0000256" key="3">
    <source>
        <dbReference type="PROSITE-ProRule" id="PRU01282"/>
    </source>
</evidence>
<name>A0A917DC08_9FLAO</name>
<dbReference type="PANTHER" id="PTHR30041">
    <property type="entry name" value="ARSENATE REDUCTASE"/>
    <property type="match status" value="1"/>
</dbReference>
<dbReference type="Pfam" id="PF03960">
    <property type="entry name" value="ArsC"/>
    <property type="match status" value="1"/>
</dbReference>
<evidence type="ECO:0000256" key="1">
    <source>
        <dbReference type="ARBA" id="ARBA00007198"/>
    </source>
</evidence>
<evidence type="ECO:0000313" key="4">
    <source>
        <dbReference type="EMBL" id="GGD24511.1"/>
    </source>
</evidence>
<reference evidence="4" key="2">
    <citation type="submission" date="2020-09" db="EMBL/GenBank/DDBJ databases">
        <authorList>
            <person name="Sun Q."/>
            <person name="Zhou Y."/>
        </authorList>
    </citation>
    <scope>NUCLEOTIDE SEQUENCE</scope>
    <source>
        <strain evidence="4">CGMCC 1.12506</strain>
    </source>
</reference>
<dbReference type="EMBL" id="BMFG01000004">
    <property type="protein sequence ID" value="GGD24511.1"/>
    <property type="molecule type" value="Genomic_DNA"/>
</dbReference>
<keyword evidence="2" id="KW-0560">Oxidoreductase</keyword>
<dbReference type="InterPro" id="IPR036249">
    <property type="entry name" value="Thioredoxin-like_sf"/>
</dbReference>
<proteinExistence type="inferred from homology"/>
<accession>A0A917DC08</accession>
<gene>
    <name evidence="4" type="ORF">GCM10011343_13370</name>
</gene>
<comment type="caution">
    <text evidence="4">The sequence shown here is derived from an EMBL/GenBank/DDBJ whole genome shotgun (WGS) entry which is preliminary data.</text>
</comment>
<dbReference type="InterPro" id="IPR006659">
    <property type="entry name" value="Arsenate_reductase"/>
</dbReference>
<dbReference type="PANTHER" id="PTHR30041:SF4">
    <property type="entry name" value="ARSENATE REDUCTASE"/>
    <property type="match status" value="1"/>
</dbReference>
<reference evidence="4" key="1">
    <citation type="journal article" date="2014" name="Int. J. Syst. Evol. Microbiol.">
        <title>Complete genome sequence of Corynebacterium casei LMG S-19264T (=DSM 44701T), isolated from a smear-ripened cheese.</title>
        <authorList>
            <consortium name="US DOE Joint Genome Institute (JGI-PGF)"/>
            <person name="Walter F."/>
            <person name="Albersmeier A."/>
            <person name="Kalinowski J."/>
            <person name="Ruckert C."/>
        </authorList>
    </citation>
    <scope>NUCLEOTIDE SEQUENCE</scope>
    <source>
        <strain evidence="4">CGMCC 1.12506</strain>
    </source>
</reference>
<protein>
    <submittedName>
        <fullName evidence="4">Arsenate reductase (Glutaredoxin)</fullName>
    </submittedName>
</protein>
<dbReference type="InterPro" id="IPR006660">
    <property type="entry name" value="Arsenate_reductase-like"/>
</dbReference>
<dbReference type="GO" id="GO:0008794">
    <property type="term" value="F:arsenate reductase (glutaredoxin) activity"/>
    <property type="evidence" value="ECO:0007669"/>
    <property type="project" value="InterPro"/>
</dbReference>
<dbReference type="Gene3D" id="3.40.30.10">
    <property type="entry name" value="Glutaredoxin"/>
    <property type="match status" value="1"/>
</dbReference>
<sequence>MIQIYHNPRCGKSREGLALVEQSGKPFEVILYLKDTPTLEELEVLVSKLKVAPIDLIRQKEKIWVEAFKGKSYSDKELLEIMVSHPILIERPIVVNNNKAVIGRPPSTIIDCI</sequence>
<comment type="similarity">
    <text evidence="1 3">Belongs to the ArsC family.</text>
</comment>